<feature type="transmembrane region" description="Helical" evidence="1">
    <location>
        <begin position="221"/>
        <end position="242"/>
    </location>
</feature>
<keyword evidence="1" id="KW-0812">Transmembrane</keyword>
<keyword evidence="1" id="KW-1133">Transmembrane helix</keyword>
<keyword evidence="1" id="KW-0472">Membrane</keyword>
<dbReference type="VEuPathDB" id="PlasmoDB:PVW1_060005900"/>
<organism evidence="2 4">
    <name type="scientific">Plasmodium vivax</name>
    <name type="common">malaria parasite P. vivax</name>
    <dbReference type="NCBI Taxonomy" id="5855"/>
    <lineage>
        <taxon>Eukaryota</taxon>
        <taxon>Sar</taxon>
        <taxon>Alveolata</taxon>
        <taxon>Apicomplexa</taxon>
        <taxon>Aconoidasida</taxon>
        <taxon>Haemosporida</taxon>
        <taxon>Plasmodiidae</taxon>
        <taxon>Plasmodium</taxon>
        <taxon>Plasmodium (Plasmodium)</taxon>
    </lineage>
</organism>
<evidence type="ECO:0000313" key="5">
    <source>
        <dbReference type="Proteomes" id="UP000220605"/>
    </source>
</evidence>
<dbReference type="OrthoDB" id="381216at2759"/>
<evidence type="ECO:0000313" key="2">
    <source>
        <dbReference type="EMBL" id="SCA83755.1"/>
    </source>
</evidence>
<proteinExistence type="predicted"/>
<dbReference type="Pfam" id="PF05795">
    <property type="entry name" value="Plasmodium_Vir"/>
    <property type="match status" value="1"/>
</dbReference>
<reference evidence="4 5" key="1">
    <citation type="submission" date="2016-07" db="EMBL/GenBank/DDBJ databases">
        <authorList>
            <consortium name="Pathogen Informatics"/>
        </authorList>
    </citation>
    <scope>NUCLEOTIDE SEQUENCE [LARGE SCALE GENOMIC DNA]</scope>
</reference>
<protein>
    <submittedName>
        <fullName evidence="2">VIR protein</fullName>
    </submittedName>
</protein>
<evidence type="ECO:0000256" key="1">
    <source>
        <dbReference type="SAM" id="Phobius"/>
    </source>
</evidence>
<name>A0A1G4EIT1_PLAVI</name>
<evidence type="ECO:0000313" key="3">
    <source>
        <dbReference type="EMBL" id="VUZ93029.1"/>
    </source>
</evidence>
<dbReference type="VEuPathDB" id="PlasmoDB:PVPAM_000042700"/>
<dbReference type="Proteomes" id="UP000196402">
    <property type="component" value="Unassembled WGS sequence"/>
</dbReference>
<sequence length="295" mass="34732">MGYTTNYNFASNTHEYKKVLDSYASNSYSNYDRICNSIISQSDINQSYDVSDACRRVMGYLRHIAQNGSSKDSVNKCKYLYYWLYYDLLAYRTHHSYPLKLYKKLLELYKQFDNYPHLCNNYVKEIENIKLVNAYKLVQLYSTFRNDPSTSSKCYCVCAKKCYELYKMFAGDCHNTKDEDLCYELENFKYIYDRNMLSVGLCNDAPITLDSVKPNVPRSPIVFPLMLALAMHSLLFILYKFTPIASSLKRRKLRKKINYGNEYMEQHEHSHIPSTSNMASTIPYYLLSYSYNQDT</sequence>
<accession>A0A1G4EIT1</accession>
<dbReference type="VEuPathDB" id="PlasmoDB:PVP01_0100800"/>
<evidence type="ECO:0000313" key="4">
    <source>
        <dbReference type="Proteomes" id="UP000196402"/>
    </source>
</evidence>
<dbReference type="Proteomes" id="UP000220605">
    <property type="component" value="Chromosome 1"/>
</dbReference>
<gene>
    <name evidence="3" type="ORF">PVP01_0100800</name>
    <name evidence="2" type="ORF">PVT01_000100900</name>
</gene>
<dbReference type="EMBL" id="LT635612">
    <property type="protein sequence ID" value="VUZ93029.1"/>
    <property type="molecule type" value="Genomic_DNA"/>
</dbReference>
<dbReference type="EMBL" id="FLYH01000334">
    <property type="protein sequence ID" value="SCA83755.1"/>
    <property type="molecule type" value="Genomic_DNA"/>
</dbReference>
<dbReference type="InterPro" id="IPR008780">
    <property type="entry name" value="Plasmodium_Vir"/>
</dbReference>
<dbReference type="AlphaFoldDB" id="A0A1G4EIT1"/>